<dbReference type="AlphaFoldDB" id="A1HS00"/>
<evidence type="ECO:0000313" key="4">
    <source>
        <dbReference type="Proteomes" id="UP000005139"/>
    </source>
</evidence>
<dbReference type="GO" id="GO:0005737">
    <property type="term" value="C:cytoplasm"/>
    <property type="evidence" value="ECO:0007669"/>
    <property type="project" value="UniProtKB-SubCell"/>
</dbReference>
<keyword evidence="4" id="KW-1185">Reference proteome</keyword>
<reference evidence="3 4" key="2">
    <citation type="submission" date="2007-01" db="EMBL/GenBank/DDBJ databases">
        <title>Sequencing of the draft genome and assembly of Thermosinus carboxydivorans Nor1.</title>
        <authorList>
            <consortium name="US DOE Joint Genome Institute (JGI-PGF)"/>
            <person name="Copeland A."/>
            <person name="Lucas S."/>
            <person name="Lapidus A."/>
            <person name="Barry K."/>
            <person name="Glavina del Rio T."/>
            <person name="Dalin E."/>
            <person name="Tice H."/>
            <person name="Bruce D."/>
            <person name="Pitluck S."/>
            <person name="Richardson P."/>
        </authorList>
    </citation>
    <scope>NUCLEOTIDE SEQUENCE [LARGE SCALE GENOMIC DNA]</scope>
    <source>
        <strain evidence="3 4">Nor1</strain>
    </source>
</reference>
<name>A1HS00_9FIRM</name>
<dbReference type="Gene3D" id="1.10.287.540">
    <property type="entry name" value="Helix hairpin bin"/>
    <property type="match status" value="1"/>
</dbReference>
<dbReference type="EMBL" id="AAWL01000013">
    <property type="protein sequence ID" value="EAX47221.1"/>
    <property type="molecule type" value="Genomic_DNA"/>
</dbReference>
<protein>
    <recommendedName>
        <fullName evidence="2">UPF0291 protein TcarDRAFT_0860</fullName>
    </recommendedName>
</protein>
<evidence type="ECO:0000256" key="2">
    <source>
        <dbReference type="HAMAP-Rule" id="MF_01103"/>
    </source>
</evidence>
<keyword evidence="1 2" id="KW-0963">Cytoplasm</keyword>
<evidence type="ECO:0000313" key="3">
    <source>
        <dbReference type="EMBL" id="EAX47221.1"/>
    </source>
</evidence>
<dbReference type="HAMAP" id="MF_01103">
    <property type="entry name" value="UPF0291"/>
    <property type="match status" value="1"/>
</dbReference>
<organism evidence="3 4">
    <name type="scientific">Thermosinus carboxydivorans Nor1</name>
    <dbReference type="NCBI Taxonomy" id="401526"/>
    <lineage>
        <taxon>Bacteria</taxon>
        <taxon>Bacillati</taxon>
        <taxon>Bacillota</taxon>
        <taxon>Negativicutes</taxon>
        <taxon>Selenomonadales</taxon>
        <taxon>Sporomusaceae</taxon>
        <taxon>Thermosinus</taxon>
    </lineage>
</organism>
<dbReference type="Proteomes" id="UP000005139">
    <property type="component" value="Unassembled WGS sequence"/>
</dbReference>
<comment type="subcellular location">
    <subcellularLocation>
        <location evidence="2">Cytoplasm</location>
    </subcellularLocation>
</comment>
<accession>A1HS00</accession>
<gene>
    <name evidence="3" type="ORF">TcarDRAFT_0860</name>
</gene>
<comment type="caution">
    <text evidence="3">The sequence shown here is derived from an EMBL/GenBank/DDBJ whole genome shotgun (WGS) entry which is preliminary data.</text>
</comment>
<dbReference type="eggNOG" id="COG4224">
    <property type="taxonomic scope" value="Bacteria"/>
</dbReference>
<evidence type="ECO:0000256" key="1">
    <source>
        <dbReference type="ARBA" id="ARBA00022490"/>
    </source>
</evidence>
<dbReference type="SUPFAM" id="SSF158221">
    <property type="entry name" value="YnzC-like"/>
    <property type="match status" value="1"/>
</dbReference>
<reference evidence="3 4" key="1">
    <citation type="submission" date="2007-01" db="EMBL/GenBank/DDBJ databases">
        <title>Annotation of the draft genome assembly of Thermosinus carboxydivorans Nor1.</title>
        <authorList>
            <consortium name="US DOE Joint Genome Institute (JGI-ORNL)"/>
            <person name="Larimer F."/>
            <person name="Land M."/>
            <person name="Hauser L."/>
        </authorList>
    </citation>
    <scope>NUCLEOTIDE SEQUENCE [LARGE SCALE GENOMIC DNA]</scope>
    <source>
        <strain evidence="3 4">Nor1</strain>
    </source>
</reference>
<proteinExistence type="inferred from homology"/>
<dbReference type="Pfam" id="PF05979">
    <property type="entry name" value="DUF896"/>
    <property type="match status" value="1"/>
</dbReference>
<dbReference type="PANTHER" id="PTHR37300">
    <property type="entry name" value="UPF0291 PROTEIN CBO2609/CLC_2481"/>
    <property type="match status" value="1"/>
</dbReference>
<sequence length="103" mass="11841">MLFMITPEMIARINELARKQRSCGLSEQEKTEQAILRRQYIDHIKAQVREQLGSSQNPAVQPRPRLPLRLSSPPLIAGYSLSPKGVRAWEIFPTAKAPIMWRF</sequence>
<dbReference type="PANTHER" id="PTHR37300:SF1">
    <property type="entry name" value="UPF0291 PROTEIN YNZC"/>
    <property type="match status" value="1"/>
</dbReference>
<comment type="similarity">
    <text evidence="2">Belongs to the UPF0291 family.</text>
</comment>
<dbReference type="InterPro" id="IPR009242">
    <property type="entry name" value="DUF896"/>
</dbReference>